<accession>A0A1E7ELV2</accession>
<dbReference type="InParanoid" id="A0A1E7ELV2"/>
<dbReference type="Proteomes" id="UP000095751">
    <property type="component" value="Unassembled WGS sequence"/>
</dbReference>
<name>A0A1E7ELV2_9STRA</name>
<evidence type="ECO:0000313" key="2">
    <source>
        <dbReference type="EMBL" id="OEU06826.1"/>
    </source>
</evidence>
<feature type="region of interest" description="Disordered" evidence="1">
    <location>
        <begin position="340"/>
        <end position="363"/>
    </location>
</feature>
<evidence type="ECO:0000256" key="1">
    <source>
        <dbReference type="SAM" id="MobiDB-lite"/>
    </source>
</evidence>
<keyword evidence="3" id="KW-1185">Reference proteome</keyword>
<organism evidence="2 3">
    <name type="scientific">Fragilariopsis cylindrus CCMP1102</name>
    <dbReference type="NCBI Taxonomy" id="635003"/>
    <lineage>
        <taxon>Eukaryota</taxon>
        <taxon>Sar</taxon>
        <taxon>Stramenopiles</taxon>
        <taxon>Ochrophyta</taxon>
        <taxon>Bacillariophyta</taxon>
        <taxon>Bacillariophyceae</taxon>
        <taxon>Bacillariophycidae</taxon>
        <taxon>Bacillariales</taxon>
        <taxon>Bacillariaceae</taxon>
        <taxon>Fragilariopsis</taxon>
    </lineage>
</organism>
<feature type="compositionally biased region" description="Polar residues" evidence="1">
    <location>
        <begin position="1"/>
        <end position="12"/>
    </location>
</feature>
<proteinExistence type="predicted"/>
<reference evidence="2 3" key="1">
    <citation type="submission" date="2016-09" db="EMBL/GenBank/DDBJ databases">
        <title>Extensive genetic diversity and differential bi-allelic expression allows diatom success in the polar Southern Ocean.</title>
        <authorList>
            <consortium name="DOE Joint Genome Institute"/>
            <person name="Mock T."/>
            <person name="Otillar R.P."/>
            <person name="Strauss J."/>
            <person name="Dupont C."/>
            <person name="Frickenhaus S."/>
            <person name="Maumus F."/>
            <person name="Mcmullan M."/>
            <person name="Sanges R."/>
            <person name="Schmutz J."/>
            <person name="Toseland A."/>
            <person name="Valas R."/>
            <person name="Veluchamy A."/>
            <person name="Ward B.J."/>
            <person name="Allen A."/>
            <person name="Barry K."/>
            <person name="Falciatore A."/>
            <person name="Ferrante M."/>
            <person name="Fortunato A.E."/>
            <person name="Gloeckner G."/>
            <person name="Gruber A."/>
            <person name="Hipkin R."/>
            <person name="Janech M."/>
            <person name="Kroth P."/>
            <person name="Leese F."/>
            <person name="Lindquist E."/>
            <person name="Lyon B.R."/>
            <person name="Martin J."/>
            <person name="Mayer C."/>
            <person name="Parker M."/>
            <person name="Quesneville H."/>
            <person name="Raymond J."/>
            <person name="Uhlig C."/>
            <person name="Valentin K.U."/>
            <person name="Worden A.Z."/>
            <person name="Armbrust E.V."/>
            <person name="Bowler C."/>
            <person name="Green B."/>
            <person name="Moulton V."/>
            <person name="Van Oosterhout C."/>
            <person name="Grigoriev I."/>
        </authorList>
    </citation>
    <scope>NUCLEOTIDE SEQUENCE [LARGE SCALE GENOMIC DNA]</scope>
    <source>
        <strain evidence="2 3">CCMP1102</strain>
    </source>
</reference>
<feature type="compositionally biased region" description="Low complexity" evidence="1">
    <location>
        <begin position="14"/>
        <end position="32"/>
    </location>
</feature>
<feature type="region of interest" description="Disordered" evidence="1">
    <location>
        <begin position="1"/>
        <end position="67"/>
    </location>
</feature>
<dbReference type="KEGG" id="fcy:FRACYDRAFT_252914"/>
<dbReference type="AlphaFoldDB" id="A0A1E7ELV2"/>
<gene>
    <name evidence="2" type="ORF">FRACYDRAFT_252914</name>
</gene>
<sequence length="609" mass="67640">MTQNNESSTPPSGTADNKATAATTDTTSGKAAGSKKKQQQKKGNNNNTSAKKKQTPTPKSSFKGLASGNSSMKGIVIADGNGNKAGQFCVFQKSLAGTAAEAAAYGLDSAILDLEAKLRTDFITPKESPEVHSTLTPILDEDGAETGGNTLVCFNPALKEQMDAEYHTLLKFQSSNWNQYSRIVEDYYRIAIGNIDSNVLTYCRMDKRMADAEKKKDLIAFLLILRSAETAIVSYHETIDPVIENEVEDIIPNDAPTHEEPNIEPTDDVVIETEECTDTNQANLNATVMASIISEATAEADEEMFIGASFAGLQDADEAYDDNEPDLLCFAHVVDQAANANGNSDEESSSEESNNIRNPSTIRKSPYVINHKHDFETVVYLTAQRVNNPGDHVRIRHYEVDNPGLISHEYGGTTPEAIVDYSDVLRLKLQIAGICDISDLTDIFEDCDVTEASTDIRMKMIAVCQAPLHTNTVRLLKEERYRHKEHLGHNRALYEVMCGEIGRDDEPINYPAAHVLLHHTIVAVASYQQRRKPTRWINKVTRKMTECRINSREQLENVIRNNTINDVFQQYNKPSFHKMTVNGFKHILGIEVNQGYIAGYTQDFRHGRS</sequence>
<protein>
    <submittedName>
        <fullName evidence="2">Uncharacterized protein</fullName>
    </submittedName>
</protein>
<dbReference type="EMBL" id="KV784396">
    <property type="protein sequence ID" value="OEU06826.1"/>
    <property type="molecule type" value="Genomic_DNA"/>
</dbReference>
<evidence type="ECO:0000313" key="3">
    <source>
        <dbReference type="Proteomes" id="UP000095751"/>
    </source>
</evidence>